<proteinExistence type="predicted"/>
<protein>
    <submittedName>
        <fullName evidence="1">Uncharacterized protein</fullName>
    </submittedName>
</protein>
<name>A0A0E9T6D4_ANGAN</name>
<dbReference type="AlphaFoldDB" id="A0A0E9T6D4"/>
<sequence>MLETFLYFPSNSTVSLKTCSSNVTLV</sequence>
<dbReference type="EMBL" id="GBXM01059366">
    <property type="protein sequence ID" value="JAH49211.1"/>
    <property type="molecule type" value="Transcribed_RNA"/>
</dbReference>
<accession>A0A0E9T6D4</accession>
<organism evidence="1">
    <name type="scientific">Anguilla anguilla</name>
    <name type="common">European freshwater eel</name>
    <name type="synonym">Muraena anguilla</name>
    <dbReference type="NCBI Taxonomy" id="7936"/>
    <lineage>
        <taxon>Eukaryota</taxon>
        <taxon>Metazoa</taxon>
        <taxon>Chordata</taxon>
        <taxon>Craniata</taxon>
        <taxon>Vertebrata</taxon>
        <taxon>Euteleostomi</taxon>
        <taxon>Actinopterygii</taxon>
        <taxon>Neopterygii</taxon>
        <taxon>Teleostei</taxon>
        <taxon>Anguilliformes</taxon>
        <taxon>Anguillidae</taxon>
        <taxon>Anguilla</taxon>
    </lineage>
</organism>
<reference evidence="1" key="2">
    <citation type="journal article" date="2015" name="Fish Shellfish Immunol.">
        <title>Early steps in the European eel (Anguilla anguilla)-Vibrio vulnificus interaction in the gills: Role of the RtxA13 toxin.</title>
        <authorList>
            <person name="Callol A."/>
            <person name="Pajuelo D."/>
            <person name="Ebbesson L."/>
            <person name="Teles M."/>
            <person name="MacKenzie S."/>
            <person name="Amaro C."/>
        </authorList>
    </citation>
    <scope>NUCLEOTIDE SEQUENCE</scope>
</reference>
<evidence type="ECO:0000313" key="1">
    <source>
        <dbReference type="EMBL" id="JAH49211.1"/>
    </source>
</evidence>
<reference evidence="1" key="1">
    <citation type="submission" date="2014-11" db="EMBL/GenBank/DDBJ databases">
        <authorList>
            <person name="Amaro Gonzalez C."/>
        </authorList>
    </citation>
    <scope>NUCLEOTIDE SEQUENCE</scope>
</reference>